<dbReference type="PANTHER" id="PTHR14150">
    <property type="entry name" value="U3 SMALL NUCLEOLAR RNA-ASSOCIATED PROTEIN 14"/>
    <property type="match status" value="1"/>
</dbReference>
<dbReference type="InterPro" id="IPR006709">
    <property type="entry name" value="SSU_processome_Utp14"/>
</dbReference>
<evidence type="ECO:0000256" key="3">
    <source>
        <dbReference type="ARBA" id="ARBA00022553"/>
    </source>
</evidence>
<keyword evidence="4" id="KW-0539">Nucleus</keyword>
<evidence type="ECO:0000256" key="1">
    <source>
        <dbReference type="ARBA" id="ARBA00004604"/>
    </source>
</evidence>
<accession>A0ABM1F1U7</accession>
<sequence>MTLAQAFEDDDVVEEFRVEKSELTSRDRPKDVDLTLPGWGAWGGTSLKPSKRRKRRFVVKAAPTVPRHDKDMVNVIVSEQKNHGLAKHLVTQVPFPFSEASSSTENSRRAYAPDESSLCPPRTRPAYAASLRHLSDHVSSGANLRADRRRRGG</sequence>
<dbReference type="RefSeq" id="XP_014678418.1">
    <property type="nucleotide sequence ID" value="XM_014822932.1"/>
</dbReference>
<evidence type="ECO:0000313" key="7">
    <source>
        <dbReference type="RefSeq" id="XP_014678418.1"/>
    </source>
</evidence>
<evidence type="ECO:0000256" key="4">
    <source>
        <dbReference type="ARBA" id="ARBA00023242"/>
    </source>
</evidence>
<dbReference type="Pfam" id="PF04615">
    <property type="entry name" value="Utp14"/>
    <property type="match status" value="1"/>
</dbReference>
<gene>
    <name evidence="7" type="primary">LOC106818208</name>
</gene>
<organism evidence="6 7">
    <name type="scientific">Priapulus caudatus</name>
    <name type="common">Priapulid worm</name>
    <dbReference type="NCBI Taxonomy" id="37621"/>
    <lineage>
        <taxon>Eukaryota</taxon>
        <taxon>Metazoa</taxon>
        <taxon>Ecdysozoa</taxon>
        <taxon>Scalidophora</taxon>
        <taxon>Priapulida</taxon>
        <taxon>Priapulimorpha</taxon>
        <taxon>Priapulimorphida</taxon>
        <taxon>Priapulidae</taxon>
        <taxon>Priapulus</taxon>
    </lineage>
</organism>
<dbReference type="GeneID" id="106818208"/>
<evidence type="ECO:0000313" key="6">
    <source>
        <dbReference type="Proteomes" id="UP000695022"/>
    </source>
</evidence>
<name>A0ABM1F1U7_PRICU</name>
<evidence type="ECO:0000256" key="2">
    <source>
        <dbReference type="ARBA" id="ARBA00007774"/>
    </source>
</evidence>
<dbReference type="PANTHER" id="PTHR14150:SF12">
    <property type="entry name" value="U3 SMALL NUCLEOLAR RNA-ASSOCIATED PROTEIN 14 HOMOLOG A"/>
    <property type="match status" value="1"/>
</dbReference>
<evidence type="ECO:0000256" key="5">
    <source>
        <dbReference type="SAM" id="MobiDB-lite"/>
    </source>
</evidence>
<protein>
    <submittedName>
        <fullName evidence="7">U3 small nucleolar RNA-associated protein 14 homolog A-like</fullName>
    </submittedName>
</protein>
<dbReference type="Proteomes" id="UP000695022">
    <property type="component" value="Unplaced"/>
</dbReference>
<reference evidence="7" key="1">
    <citation type="submission" date="2025-08" db="UniProtKB">
        <authorList>
            <consortium name="RefSeq"/>
        </authorList>
    </citation>
    <scope>IDENTIFICATION</scope>
</reference>
<comment type="similarity">
    <text evidence="2">Belongs to the UTP14 family.</text>
</comment>
<feature type="region of interest" description="Disordered" evidence="5">
    <location>
        <begin position="98"/>
        <end position="153"/>
    </location>
</feature>
<keyword evidence="6" id="KW-1185">Reference proteome</keyword>
<proteinExistence type="inferred from homology"/>
<keyword evidence="3" id="KW-0597">Phosphoprotein</keyword>
<comment type="subcellular location">
    <subcellularLocation>
        <location evidence="1">Nucleus</location>
        <location evidence="1">Nucleolus</location>
    </subcellularLocation>
</comment>